<name>S3I1Z0_9HYPH</name>
<keyword evidence="1" id="KW-0032">Aminotransferase</keyword>
<keyword evidence="1" id="KW-0614">Plasmid</keyword>
<dbReference type="EMBL" id="AEYE02000038">
    <property type="protein sequence ID" value="EPE93813.1"/>
    <property type="molecule type" value="Genomic_DNA"/>
</dbReference>
<keyword evidence="2" id="KW-1185">Reference proteome</keyword>
<protein>
    <submittedName>
        <fullName evidence="1">Aspartate aminotransferase</fullName>
    </submittedName>
</protein>
<sequence length="45" mass="4819">MSDAAMLNRHLAAAKPCATYRMIDRVAARRETGAKIISLSAGEPC</sequence>
<geneLocation type="plasmid" evidence="1">
    <name>pRg502a</name>
</geneLocation>
<gene>
    <name evidence="1" type="ORF">RGCCGE502_33481</name>
</gene>
<dbReference type="AlphaFoldDB" id="S3I1Z0"/>
<keyword evidence="1" id="KW-0808">Transferase</keyword>
<evidence type="ECO:0000313" key="1">
    <source>
        <dbReference type="EMBL" id="EPE93813.1"/>
    </source>
</evidence>
<dbReference type="Proteomes" id="UP000014411">
    <property type="component" value="Unassembled WGS sequence"/>
</dbReference>
<reference evidence="1 2" key="1">
    <citation type="journal article" date="2012" name="J. Bacteriol.">
        <title>Genome sequence of Rhizobium grahamii CCGE502, a broad-host-range symbiont with low nodulation competitiveness in Phaseolus vulgaris.</title>
        <authorList>
            <person name="Althabegoiti M.J."/>
            <person name="Lozano L."/>
            <person name="Torres-Tejerizo G."/>
            <person name="Ormeno-Orrillo E."/>
            <person name="Rogel M.A."/>
            <person name="Gonzalez V."/>
            <person name="Martinez-Romero E."/>
        </authorList>
    </citation>
    <scope>NUCLEOTIDE SEQUENCE [LARGE SCALE GENOMIC DNA]</scope>
    <source>
        <strain evidence="1 2">CCGE 502</strain>
        <plasmid evidence="1">pRg502a</plasmid>
    </source>
</reference>
<dbReference type="HOGENOM" id="CLU_3204406_0_0_5"/>
<comment type="caution">
    <text evidence="1">The sequence shown here is derived from an EMBL/GenBank/DDBJ whole genome shotgun (WGS) entry which is preliminary data.</text>
</comment>
<organism evidence="1 2">
    <name type="scientific">Rhizobium grahamii CCGE 502</name>
    <dbReference type="NCBI Taxonomy" id="990285"/>
    <lineage>
        <taxon>Bacteria</taxon>
        <taxon>Pseudomonadati</taxon>
        <taxon>Pseudomonadota</taxon>
        <taxon>Alphaproteobacteria</taxon>
        <taxon>Hyphomicrobiales</taxon>
        <taxon>Rhizobiaceae</taxon>
        <taxon>Rhizobium/Agrobacterium group</taxon>
        <taxon>Rhizobium</taxon>
    </lineage>
</organism>
<proteinExistence type="predicted"/>
<dbReference type="GO" id="GO:0008483">
    <property type="term" value="F:transaminase activity"/>
    <property type="evidence" value="ECO:0007669"/>
    <property type="project" value="UniProtKB-KW"/>
</dbReference>
<evidence type="ECO:0000313" key="2">
    <source>
        <dbReference type="Proteomes" id="UP000014411"/>
    </source>
</evidence>
<accession>S3I1Z0</accession>